<dbReference type="InterPro" id="IPR007345">
    <property type="entry name" value="Polysacch_pyruvyl_Trfase"/>
</dbReference>
<evidence type="ECO:0000313" key="3">
    <source>
        <dbReference type="Proteomes" id="UP000007059"/>
    </source>
</evidence>
<gene>
    <name evidence="2" type="ORF">FPR_02620</name>
</gene>
<dbReference type="PATRIC" id="fig|657322.3.peg.1639"/>
<dbReference type="RefSeq" id="WP_015536663.1">
    <property type="nucleotide sequence ID" value="NC_021020.1"/>
</dbReference>
<dbReference type="KEGG" id="fpa:FPR_02620"/>
<reference evidence="2 3" key="1">
    <citation type="submission" date="2010-03" db="EMBL/GenBank/DDBJ databases">
        <title>The genome sequence of Faecalibacterium prausnitzii SL3/3.</title>
        <authorList>
            <consortium name="metaHIT consortium -- http://www.metahit.eu/"/>
            <person name="Pajon A."/>
            <person name="Turner K."/>
            <person name="Parkhill J."/>
            <person name="Duncan S."/>
            <person name="Flint H."/>
        </authorList>
    </citation>
    <scope>NUCLEOTIDE SEQUENCE [LARGE SCALE GENOMIC DNA]</scope>
    <source>
        <strain evidence="2 3">SL3/3</strain>
    </source>
</reference>
<keyword evidence="2" id="KW-0808">Transferase</keyword>
<dbReference type="HOGENOM" id="CLU_025617_1_0_9"/>
<organism evidence="2 3">
    <name type="scientific">Faecalibacterium prausnitzii SL3/3</name>
    <dbReference type="NCBI Taxonomy" id="657322"/>
    <lineage>
        <taxon>Bacteria</taxon>
        <taxon>Bacillati</taxon>
        <taxon>Bacillota</taxon>
        <taxon>Clostridia</taxon>
        <taxon>Eubacteriales</taxon>
        <taxon>Oscillospiraceae</taxon>
        <taxon>Faecalibacterium</taxon>
    </lineage>
</organism>
<sequence>MNVAILTFQFAHNYGALLQAYALKTYLQNHNMNAEIAPYYPDWARAEYAISPFTKGVPPKRRVRLALQYFKRKKQSRVFSRFIEEELKVNDAISEQKELVTWLDRHDCVICGSDQIWNNNITGDCSAYYAGGCKTRRISYAASLGTLQLTEVQKDNIKANLPYFSEISVREPSSATKIAELIQKEVRVVLDPVFLLKKDEWRELAKPVAVESNYVLVYFLQENEELLNYAKAYAQENNLRIYDIHPTMSKKHSGCRRLNNVGPKEFVWLIQNASCVCTNSFHATAFSVIFEKKLIHIPNGKSPERTISLLNRAGLELKKQGEFPFYDLGKCDSSSLYHEISESKVFIENALRRENNGD</sequence>
<evidence type="ECO:0000313" key="2">
    <source>
        <dbReference type="EMBL" id="CBL00706.1"/>
    </source>
</evidence>
<dbReference type="Proteomes" id="UP000007059">
    <property type="component" value="Chromosome"/>
</dbReference>
<evidence type="ECO:0000259" key="1">
    <source>
        <dbReference type="Pfam" id="PF04230"/>
    </source>
</evidence>
<protein>
    <submittedName>
        <fullName evidence="2">Polysaccharide pyruvyl transferase</fullName>
    </submittedName>
</protein>
<dbReference type="GO" id="GO:0016740">
    <property type="term" value="F:transferase activity"/>
    <property type="evidence" value="ECO:0007669"/>
    <property type="project" value="UniProtKB-KW"/>
</dbReference>
<name>D4K793_9FIRM</name>
<dbReference type="eggNOG" id="COG1143">
    <property type="taxonomic scope" value="Bacteria"/>
</dbReference>
<feature type="domain" description="Polysaccharide pyruvyl transferase" evidence="1">
    <location>
        <begin position="13"/>
        <end position="299"/>
    </location>
</feature>
<dbReference type="EMBL" id="FP929046">
    <property type="protein sequence ID" value="CBL00706.1"/>
    <property type="molecule type" value="Genomic_DNA"/>
</dbReference>
<reference evidence="2 3" key="2">
    <citation type="submission" date="2010-03" db="EMBL/GenBank/DDBJ databases">
        <authorList>
            <person name="Pajon A."/>
        </authorList>
    </citation>
    <scope>NUCLEOTIDE SEQUENCE [LARGE SCALE GENOMIC DNA]</scope>
    <source>
        <strain evidence="2 3">SL3/3</strain>
    </source>
</reference>
<dbReference type="Pfam" id="PF04230">
    <property type="entry name" value="PS_pyruv_trans"/>
    <property type="match status" value="1"/>
</dbReference>
<proteinExistence type="predicted"/>
<dbReference type="AlphaFoldDB" id="D4K793"/>
<accession>D4K793</accession>